<accession>A0A061JCU7</accession>
<dbReference type="Proteomes" id="UP000031737">
    <property type="component" value="Unassembled WGS sequence"/>
</dbReference>
<dbReference type="EMBL" id="AUPL01000290">
    <property type="protein sequence ID" value="ESL11951.1"/>
    <property type="molecule type" value="Genomic_DNA"/>
</dbReference>
<evidence type="ECO:0000256" key="1">
    <source>
        <dbReference type="ARBA" id="ARBA00022737"/>
    </source>
</evidence>
<comment type="caution">
    <text evidence="3">The sequence shown here is derived from an EMBL/GenBank/DDBJ whole genome shotgun (WGS) entry which is preliminary data.</text>
</comment>
<name>A0A061JCU7_TRYRA</name>
<dbReference type="PANTHER" id="PTHR13561:SF20">
    <property type="entry name" value="DNA TOPOISOMERASE 2-BINDING PROTEIN 1"/>
    <property type="match status" value="1"/>
</dbReference>
<dbReference type="InterPro" id="IPR036420">
    <property type="entry name" value="BRCT_dom_sf"/>
</dbReference>
<sequence length="961" mass="105822">MHAADALRDAGPHEETTGPHSPQQLVRAEDALVVPDLAGAENERSMSLLAADAAVPLPARHTRRPPRTPSCEASGTTKVQSNDTPFTLTGPFVQVALLGCTARELVDCIHMVVHCRFMRTPVVTPFTDVVVVGSEFAPAAPRDGGTAAGKQTPPQSMPQLQQRVQLLAQLRDHLTLSYGIPIERIVEVEWLRACYQRMMLQRVPPAMRKSHTLFLPAPLPLREIPPTAQIHLWFPSTVSLYALSQPQGKQENATAARPPSPRLRKRKDAGALQPQPQPQPQPQHQSTHNQPPREDGVPAVVSTEQQQHEAELQLAAQRVKNLLALLDNAAEDVEGDTAALLPCLFCFVETEFSRIDMAVVRTLIKHGRGAWIKKTRGDWVKTLTRASTTVALEESQAGDNEYTDLVRRHSVLRKRLCRMQTYDAEAEEAPMRVSVDQRRSRKPAASNLTRHAPTFALYVVPHGDQRPAESLLRSESRRVTVTQRHPLRYLPAVTQDYVLCCLAAERLLHPGSCFLFGRPIPTEAEGLARRRHRSESGKPLAASPWVGPRRHEKAPLIGVSVYFLCAMVGEVSAALAALRRVMVSCLTAAVSELGGHGTEVLQQDTVTHVVVVDVASVFESALLPDITVDSATPWFRAEESEEREREELLSRHSTWPHALQDQLPEGLVEHVVKGRISLVGLEWLRASVAWGLFLDEAAYTLAVAQQQQPKPNEVAFSTVTPLMSPQRRAATADVTHLPFEAIARTITSTDTTLSPQPGAGYQFDFSTPTVTPVRPHPQRDVLSECNTSVLRQNCPRSTLRTPRRQRISVPRTISPAVVLGGETVHAEERSSSSESETATTPQRSEVKAVERHACTSVRKTHILGEDDVEDVDSSSEHEQSVGKCPSELHGGGKNITVAVVMSPQWDPKASSSSCIGPQPPQASPLLGGSQIQIIFWLLRRPVLRTVLRIHIVHVYDRRNGS</sequence>
<dbReference type="GO" id="GO:0007095">
    <property type="term" value="P:mitotic G2 DNA damage checkpoint signaling"/>
    <property type="evidence" value="ECO:0007669"/>
    <property type="project" value="TreeGrafter"/>
</dbReference>
<dbReference type="OrthoDB" id="251770at2759"/>
<evidence type="ECO:0000313" key="3">
    <source>
        <dbReference type="EMBL" id="ESL11951.1"/>
    </source>
</evidence>
<feature type="region of interest" description="Disordered" evidence="2">
    <location>
        <begin position="867"/>
        <end position="888"/>
    </location>
</feature>
<dbReference type="GO" id="GO:0006270">
    <property type="term" value="P:DNA replication initiation"/>
    <property type="evidence" value="ECO:0007669"/>
    <property type="project" value="TreeGrafter"/>
</dbReference>
<protein>
    <recommendedName>
        <fullName evidence="5">BRCT domain-containing protein</fullName>
    </recommendedName>
</protein>
<feature type="region of interest" description="Disordered" evidence="2">
    <location>
        <begin position="1"/>
        <end position="26"/>
    </location>
</feature>
<dbReference type="SUPFAM" id="SSF52113">
    <property type="entry name" value="BRCT domain"/>
    <property type="match status" value="1"/>
</dbReference>
<gene>
    <name evidence="3" type="ORF">TRSC58_00290</name>
</gene>
<feature type="region of interest" description="Disordered" evidence="2">
    <location>
        <begin position="818"/>
        <end position="849"/>
    </location>
</feature>
<organism evidence="3 4">
    <name type="scientific">Trypanosoma rangeli SC58</name>
    <dbReference type="NCBI Taxonomy" id="429131"/>
    <lineage>
        <taxon>Eukaryota</taxon>
        <taxon>Discoba</taxon>
        <taxon>Euglenozoa</taxon>
        <taxon>Kinetoplastea</taxon>
        <taxon>Metakinetoplastina</taxon>
        <taxon>Trypanosomatida</taxon>
        <taxon>Trypanosomatidae</taxon>
        <taxon>Trypanosoma</taxon>
        <taxon>Herpetosoma</taxon>
    </lineage>
</organism>
<feature type="compositionally biased region" description="Basic and acidic residues" evidence="2">
    <location>
        <begin position="1"/>
        <end position="17"/>
    </location>
</feature>
<evidence type="ECO:0000313" key="4">
    <source>
        <dbReference type="Proteomes" id="UP000031737"/>
    </source>
</evidence>
<evidence type="ECO:0000256" key="2">
    <source>
        <dbReference type="SAM" id="MobiDB-lite"/>
    </source>
</evidence>
<dbReference type="VEuPathDB" id="TriTrypDB:TRSC58_00290"/>
<reference evidence="3 4" key="1">
    <citation type="submission" date="2013-07" db="EMBL/GenBank/DDBJ databases">
        <authorList>
            <person name="Stoco P.H."/>
            <person name="Wagner G."/>
            <person name="Gerber A."/>
            <person name="Zaha A."/>
            <person name="Thompson C."/>
            <person name="Bartholomeu D.C."/>
            <person name="Luckemeyer D.D."/>
            <person name="Bahia D."/>
            <person name="Loreto E."/>
            <person name="Prestes E.B."/>
            <person name="Lima F.M."/>
            <person name="Rodrigues-Luiz G."/>
            <person name="Vallejo G.A."/>
            <person name="Filho J.F."/>
            <person name="Monteiro K.M."/>
            <person name="Tyler K.M."/>
            <person name="de Almeida L.G."/>
            <person name="Ortiz M.F."/>
            <person name="Siervo M.A."/>
            <person name="de Moraes M.H."/>
            <person name="Cunha O.L."/>
            <person name="Mendonca-Neto R."/>
            <person name="Silva R."/>
            <person name="Teixeira S.M."/>
            <person name="Murta S.M."/>
            <person name="Sincero T.C."/>
            <person name="Mendes T.A."/>
            <person name="Urmenyi T.P."/>
            <person name="Silva V.G."/>
            <person name="da Rocha W.D."/>
            <person name="Andersson B."/>
            <person name="Romanha A.J."/>
            <person name="Steindel M."/>
            <person name="de Vasconcelos A.T."/>
            <person name="Grisard E.C."/>
        </authorList>
    </citation>
    <scope>NUCLEOTIDE SEQUENCE [LARGE SCALE GENOMIC DNA]</scope>
    <source>
        <strain evidence="3 4">SC58</strain>
    </source>
</reference>
<dbReference type="GO" id="GO:0033314">
    <property type="term" value="P:mitotic DNA replication checkpoint signaling"/>
    <property type="evidence" value="ECO:0007669"/>
    <property type="project" value="TreeGrafter"/>
</dbReference>
<dbReference type="AlphaFoldDB" id="A0A061JCU7"/>
<keyword evidence="4" id="KW-1185">Reference proteome</keyword>
<feature type="region of interest" description="Disordered" evidence="2">
    <location>
        <begin position="140"/>
        <end position="159"/>
    </location>
</feature>
<dbReference type="PANTHER" id="PTHR13561">
    <property type="entry name" value="DNA REPLICATION REGULATOR DPB11-RELATED"/>
    <property type="match status" value="1"/>
</dbReference>
<keyword evidence="1" id="KW-0677">Repeat</keyword>
<feature type="region of interest" description="Disordered" evidence="2">
    <location>
        <begin position="245"/>
        <end position="309"/>
    </location>
</feature>
<feature type="region of interest" description="Disordered" evidence="2">
    <location>
        <begin position="57"/>
        <end position="79"/>
    </location>
</feature>
<proteinExistence type="predicted"/>
<evidence type="ECO:0008006" key="5">
    <source>
        <dbReference type="Google" id="ProtNLM"/>
    </source>
</evidence>